<keyword evidence="1" id="KW-1133">Transmembrane helix</keyword>
<dbReference type="AlphaFoldDB" id="A0A1H9WKG4"/>
<dbReference type="SUPFAM" id="SSF48452">
    <property type="entry name" value="TPR-like"/>
    <property type="match status" value="1"/>
</dbReference>
<organism evidence="2 3">
    <name type="scientific">Lentzea albida</name>
    <dbReference type="NCBI Taxonomy" id="65499"/>
    <lineage>
        <taxon>Bacteria</taxon>
        <taxon>Bacillati</taxon>
        <taxon>Actinomycetota</taxon>
        <taxon>Actinomycetes</taxon>
        <taxon>Pseudonocardiales</taxon>
        <taxon>Pseudonocardiaceae</taxon>
        <taxon>Lentzea</taxon>
    </lineage>
</organism>
<dbReference type="STRING" id="65499.SAMN04488000_1237"/>
<dbReference type="EMBL" id="FOFV01000023">
    <property type="protein sequence ID" value="SES34321.1"/>
    <property type="molecule type" value="Genomic_DNA"/>
</dbReference>
<dbReference type="InterPro" id="IPR011990">
    <property type="entry name" value="TPR-like_helical_dom_sf"/>
</dbReference>
<keyword evidence="1" id="KW-0472">Membrane</keyword>
<feature type="transmembrane region" description="Helical" evidence="1">
    <location>
        <begin position="12"/>
        <end position="39"/>
    </location>
</feature>
<proteinExistence type="predicted"/>
<keyword evidence="1" id="KW-0812">Transmembrane</keyword>
<evidence type="ECO:0000313" key="3">
    <source>
        <dbReference type="Proteomes" id="UP000199503"/>
    </source>
</evidence>
<sequence length="375" mass="39599">MIVTIVRTVVTALVVAGTIAWTLSEFYLGLAGALVGLLVELTAAQAGLALGAVLFGLRITHVIIGIGGELKSWTWTHQRLVLRRIPVLATVGITGLKPGVRRRTVLAGAFAILVCAAVAALTWLAIGSSFGKGMALAATACFLLQLVPRDQAGNTSLGWFVFTLPKMTGRPLGELEARPGVIAGMDAYQRGDLDEAERIYAELVQEHPDLLTVVGLKVVTSCARERYLDALQTVIGLSNRPDLSKRDLAFVMATTAGVAVLAVEAGQFPAEAGLETARGMFANAYEAGYPKSRAHGTLAIMALIEGDTAKARQLAGYSAESSENAQGRADDLVTIARAWMADGDNAKARELVAEAHELAGWSPRVAATRARLQIS</sequence>
<name>A0A1H9WKG4_9PSEU</name>
<dbReference type="Gene3D" id="1.25.40.10">
    <property type="entry name" value="Tetratricopeptide repeat domain"/>
    <property type="match status" value="1"/>
</dbReference>
<keyword evidence="3" id="KW-1185">Reference proteome</keyword>
<dbReference type="Proteomes" id="UP000199503">
    <property type="component" value="Unassembled WGS sequence"/>
</dbReference>
<accession>A0A1H9WKG4</accession>
<reference evidence="3" key="1">
    <citation type="submission" date="2016-10" db="EMBL/GenBank/DDBJ databases">
        <authorList>
            <person name="Varghese N."/>
            <person name="Submissions S."/>
        </authorList>
    </citation>
    <scope>NUCLEOTIDE SEQUENCE [LARGE SCALE GENOMIC DNA]</scope>
    <source>
        <strain evidence="3">DSM 44437</strain>
    </source>
</reference>
<evidence type="ECO:0008006" key="4">
    <source>
        <dbReference type="Google" id="ProtNLM"/>
    </source>
</evidence>
<feature type="transmembrane region" description="Helical" evidence="1">
    <location>
        <begin position="106"/>
        <end position="126"/>
    </location>
</feature>
<gene>
    <name evidence="2" type="ORF">SAMN04488000_1237</name>
</gene>
<protein>
    <recommendedName>
        <fullName evidence="4">Tetratricopeptide repeat-containing protein</fullName>
    </recommendedName>
</protein>
<evidence type="ECO:0000313" key="2">
    <source>
        <dbReference type="EMBL" id="SES34321.1"/>
    </source>
</evidence>
<evidence type="ECO:0000256" key="1">
    <source>
        <dbReference type="SAM" id="Phobius"/>
    </source>
</evidence>
<feature type="transmembrane region" description="Helical" evidence="1">
    <location>
        <begin position="45"/>
        <end position="68"/>
    </location>
</feature>